<dbReference type="RefSeq" id="WP_167638101.1">
    <property type="nucleotide sequence ID" value="NZ_JAATOP010000005.1"/>
</dbReference>
<sequence length="479" mass="53634">MRPSLKFPFPRRADGRPLCIAHRGASAHAKEGTPKAYDFAADLGSEMWEIDVWLSSDGVPLVSHDPVQNGITLADHSRDELHDLLPDLPDLNQTIEQARERGQSLYLDLKAKGSGAPSVALLLANVVDNAVLGAFDDTEAKLLIDNSCPYPVSVLVRAGEDPFERARATYADIIHLCWEHASDRPQDLVTPDLIARAQERGLGIVLWHEERPDVLADLVKLPVLGICTDNPELMGGFHSIPDTGIEVVCHRGINHIAPENTMASAHLTFDFGCDWLELDVRETADGEIMVLHDDTLDRTTSGSGKITDNTREALKDLDAGSWKDPHWHHERIPHLSESIALAKQHGKKIYIENKSVDPQKLLDFVAAHDFLDDCFFWSPNPQILLDMRALSKDCNIKSNIVHHGSFERMVEQLQPQICEIQVKDWEVEAPLCREHGIRPMLQYFGSDPEVFVQIAKWRPEMINLDRADMLLAALKEQMA</sequence>
<proteinExistence type="predicted"/>
<gene>
    <name evidence="2" type="ORF">HCZ30_09815</name>
</gene>
<dbReference type="EMBL" id="JAATOP010000005">
    <property type="protein sequence ID" value="NIY72731.1"/>
    <property type="molecule type" value="Genomic_DNA"/>
</dbReference>
<organism evidence="2 3">
    <name type="scientific">Marivivens donghaensis</name>
    <dbReference type="NCBI Taxonomy" id="1699413"/>
    <lineage>
        <taxon>Bacteria</taxon>
        <taxon>Pseudomonadati</taxon>
        <taxon>Pseudomonadota</taxon>
        <taxon>Alphaproteobacteria</taxon>
        <taxon>Rhodobacterales</taxon>
        <taxon>Paracoccaceae</taxon>
        <taxon>Marivivens group</taxon>
        <taxon>Marivivens</taxon>
    </lineage>
</organism>
<dbReference type="PROSITE" id="PS51704">
    <property type="entry name" value="GP_PDE"/>
    <property type="match status" value="2"/>
</dbReference>
<comment type="caution">
    <text evidence="2">The sequence shown here is derived from an EMBL/GenBank/DDBJ whole genome shotgun (WGS) entry which is preliminary data.</text>
</comment>
<keyword evidence="3" id="KW-1185">Reference proteome</keyword>
<feature type="domain" description="GP-PDE" evidence="1">
    <location>
        <begin position="245"/>
        <end position="479"/>
    </location>
</feature>
<name>A0ABX0VXL8_9RHOB</name>
<dbReference type="PANTHER" id="PTHR46211">
    <property type="entry name" value="GLYCEROPHOSPHORYL DIESTER PHOSPHODIESTERASE"/>
    <property type="match status" value="1"/>
</dbReference>
<evidence type="ECO:0000313" key="3">
    <source>
        <dbReference type="Proteomes" id="UP000709466"/>
    </source>
</evidence>
<feature type="domain" description="GP-PDE" evidence="1">
    <location>
        <begin position="17"/>
        <end position="238"/>
    </location>
</feature>
<protein>
    <recommendedName>
        <fullName evidence="1">GP-PDE domain-containing protein</fullName>
    </recommendedName>
</protein>
<evidence type="ECO:0000313" key="2">
    <source>
        <dbReference type="EMBL" id="NIY72731.1"/>
    </source>
</evidence>
<reference evidence="2 3" key="1">
    <citation type="submission" date="2020-03" db="EMBL/GenBank/DDBJ databases">
        <title>Bacterial isolates of synthetic phycosphere.</title>
        <authorList>
            <person name="Fu H."/>
            <person name="Moran M.A."/>
        </authorList>
    </citation>
    <scope>NUCLEOTIDE SEQUENCE [LARGE SCALE GENOMIC DNA]</scope>
    <source>
        <strain evidence="2 3">HF1</strain>
    </source>
</reference>
<evidence type="ECO:0000259" key="1">
    <source>
        <dbReference type="PROSITE" id="PS51704"/>
    </source>
</evidence>
<dbReference type="CDD" id="cd08566">
    <property type="entry name" value="GDPD_AtGDE_like"/>
    <property type="match status" value="1"/>
</dbReference>
<dbReference type="InterPro" id="IPR030395">
    <property type="entry name" value="GP_PDE_dom"/>
</dbReference>
<dbReference type="InterPro" id="IPR017946">
    <property type="entry name" value="PLC-like_Pdiesterase_TIM-brl"/>
</dbReference>
<accession>A0ABX0VXL8</accession>
<dbReference type="PANTHER" id="PTHR46211:SF1">
    <property type="entry name" value="GLYCEROPHOSPHODIESTER PHOSPHODIESTERASE, CYTOPLASMIC"/>
    <property type="match status" value="1"/>
</dbReference>
<dbReference type="Gene3D" id="3.20.20.190">
    <property type="entry name" value="Phosphatidylinositol (PI) phosphodiesterase"/>
    <property type="match status" value="2"/>
</dbReference>
<dbReference type="Pfam" id="PF03009">
    <property type="entry name" value="GDPD"/>
    <property type="match status" value="2"/>
</dbReference>
<dbReference type="SUPFAM" id="SSF51695">
    <property type="entry name" value="PLC-like phosphodiesterases"/>
    <property type="match status" value="2"/>
</dbReference>
<dbReference type="Proteomes" id="UP000709466">
    <property type="component" value="Unassembled WGS sequence"/>
</dbReference>
<dbReference type="CDD" id="cd08556">
    <property type="entry name" value="GDPD"/>
    <property type="match status" value="1"/>
</dbReference>